<dbReference type="AlphaFoldDB" id="A0A8J3ZKP9"/>
<dbReference type="Proteomes" id="UP000635606">
    <property type="component" value="Unassembled WGS sequence"/>
</dbReference>
<proteinExistence type="predicted"/>
<feature type="compositionally biased region" description="Basic and acidic residues" evidence="1">
    <location>
        <begin position="79"/>
        <end position="97"/>
    </location>
</feature>
<reference evidence="2" key="1">
    <citation type="submission" date="2021-01" db="EMBL/GenBank/DDBJ databases">
        <title>Whole genome shotgun sequence of Virgisporangium ochraceum NBRC 16418.</title>
        <authorList>
            <person name="Komaki H."/>
            <person name="Tamura T."/>
        </authorList>
    </citation>
    <scope>NUCLEOTIDE SEQUENCE</scope>
    <source>
        <strain evidence="2">NBRC 16418</strain>
    </source>
</reference>
<name>A0A8J3ZKP9_9ACTN</name>
<gene>
    <name evidence="2" type="ORF">Voc01_005710</name>
</gene>
<evidence type="ECO:0000256" key="1">
    <source>
        <dbReference type="SAM" id="MobiDB-lite"/>
    </source>
</evidence>
<keyword evidence="3" id="KW-1185">Reference proteome</keyword>
<feature type="region of interest" description="Disordered" evidence="1">
    <location>
        <begin position="56"/>
        <end position="111"/>
    </location>
</feature>
<feature type="region of interest" description="Disordered" evidence="1">
    <location>
        <begin position="125"/>
        <end position="160"/>
    </location>
</feature>
<feature type="compositionally biased region" description="Gly residues" evidence="1">
    <location>
        <begin position="174"/>
        <end position="185"/>
    </location>
</feature>
<feature type="region of interest" description="Disordered" evidence="1">
    <location>
        <begin position="23"/>
        <end position="43"/>
    </location>
</feature>
<evidence type="ECO:0000313" key="2">
    <source>
        <dbReference type="EMBL" id="GIJ65654.1"/>
    </source>
</evidence>
<evidence type="ECO:0000313" key="3">
    <source>
        <dbReference type="Proteomes" id="UP000635606"/>
    </source>
</evidence>
<protein>
    <submittedName>
        <fullName evidence="2">Uncharacterized protein</fullName>
    </submittedName>
</protein>
<accession>A0A8J3ZKP9</accession>
<feature type="region of interest" description="Disordered" evidence="1">
    <location>
        <begin position="166"/>
        <end position="185"/>
    </location>
</feature>
<sequence>MALAAILLLLTGCAGENNNGEGVASAGDGKASATTGTQSEGDLAAQTAKFAQCMRDNGIDMPDPQVDGEGRVSFGMPKGDAEPVDREKMQAAHEKCKQHLPNGGEPPKLSDEDLEKMRKFSQCMRENGYPDFPDPQPEGGIRIEGDQNGDMDPESQKWKDAHAKCEQYMPTRPGDGGQKQTGGGS</sequence>
<organism evidence="2 3">
    <name type="scientific">Virgisporangium ochraceum</name>
    <dbReference type="NCBI Taxonomy" id="65505"/>
    <lineage>
        <taxon>Bacteria</taxon>
        <taxon>Bacillati</taxon>
        <taxon>Actinomycetota</taxon>
        <taxon>Actinomycetes</taxon>
        <taxon>Micromonosporales</taxon>
        <taxon>Micromonosporaceae</taxon>
        <taxon>Virgisporangium</taxon>
    </lineage>
</organism>
<dbReference type="EMBL" id="BOPH01000007">
    <property type="protein sequence ID" value="GIJ65654.1"/>
    <property type="molecule type" value="Genomic_DNA"/>
</dbReference>
<comment type="caution">
    <text evidence="2">The sequence shown here is derived from an EMBL/GenBank/DDBJ whole genome shotgun (WGS) entry which is preliminary data.</text>
</comment>